<accession>A0AAJ0HXJ9</accession>
<reference evidence="3" key="2">
    <citation type="submission" date="2023-06" db="EMBL/GenBank/DDBJ databases">
        <authorList>
            <consortium name="Lawrence Berkeley National Laboratory"/>
            <person name="Haridas S."/>
            <person name="Hensen N."/>
            <person name="Bonometti L."/>
            <person name="Westerberg I."/>
            <person name="Brannstrom I.O."/>
            <person name="Guillou S."/>
            <person name="Cros-Aarteil S."/>
            <person name="Calhoun S."/>
            <person name="Kuo A."/>
            <person name="Mondo S."/>
            <person name="Pangilinan J."/>
            <person name="Riley R."/>
            <person name="Labutti K."/>
            <person name="Andreopoulos B."/>
            <person name="Lipzen A."/>
            <person name="Chen C."/>
            <person name="Yanf M."/>
            <person name="Daum C."/>
            <person name="Ng V."/>
            <person name="Clum A."/>
            <person name="Steindorff A."/>
            <person name="Ohm R."/>
            <person name="Martin F."/>
            <person name="Silar P."/>
            <person name="Natvig D."/>
            <person name="Lalanne C."/>
            <person name="Gautier V."/>
            <person name="Ament-Velasquez S.L."/>
            <person name="Kruys A."/>
            <person name="Hutchinson M.I."/>
            <person name="Powell A.J."/>
            <person name="Barry K."/>
            <person name="Miller A.N."/>
            <person name="Grigoriev I.V."/>
            <person name="Debuchy R."/>
            <person name="Gladieux P."/>
            <person name="Thoren M.H."/>
            <person name="Johannesson H."/>
        </authorList>
    </citation>
    <scope>NUCLEOTIDE SEQUENCE</scope>
    <source>
        <strain evidence="3">CBS 955.72</strain>
    </source>
</reference>
<comment type="caution">
    <text evidence="3">The sequence shown here is derived from an EMBL/GenBank/DDBJ whole genome shotgun (WGS) entry which is preliminary data.</text>
</comment>
<proteinExistence type="predicted"/>
<keyword evidence="2" id="KW-0812">Transmembrane</keyword>
<keyword evidence="2" id="KW-0472">Membrane</keyword>
<dbReference type="Proteomes" id="UP001275084">
    <property type="component" value="Unassembled WGS sequence"/>
</dbReference>
<evidence type="ECO:0000256" key="2">
    <source>
        <dbReference type="SAM" id="Phobius"/>
    </source>
</evidence>
<evidence type="ECO:0000313" key="3">
    <source>
        <dbReference type="EMBL" id="KAK3364673.1"/>
    </source>
</evidence>
<keyword evidence="2" id="KW-1133">Transmembrane helix</keyword>
<evidence type="ECO:0000313" key="4">
    <source>
        <dbReference type="Proteomes" id="UP001275084"/>
    </source>
</evidence>
<organism evidence="3 4">
    <name type="scientific">Lasiosphaeria hispida</name>
    <dbReference type="NCBI Taxonomy" id="260671"/>
    <lineage>
        <taxon>Eukaryota</taxon>
        <taxon>Fungi</taxon>
        <taxon>Dikarya</taxon>
        <taxon>Ascomycota</taxon>
        <taxon>Pezizomycotina</taxon>
        <taxon>Sordariomycetes</taxon>
        <taxon>Sordariomycetidae</taxon>
        <taxon>Sordariales</taxon>
        <taxon>Lasiosphaeriaceae</taxon>
        <taxon>Lasiosphaeria</taxon>
    </lineage>
</organism>
<feature type="compositionally biased region" description="Polar residues" evidence="1">
    <location>
        <begin position="521"/>
        <end position="532"/>
    </location>
</feature>
<dbReference type="EMBL" id="JAUIQD010000001">
    <property type="protein sequence ID" value="KAK3364673.1"/>
    <property type="molecule type" value="Genomic_DNA"/>
</dbReference>
<name>A0AAJ0HXJ9_9PEZI</name>
<reference evidence="3" key="1">
    <citation type="journal article" date="2023" name="Mol. Phylogenet. Evol.">
        <title>Genome-scale phylogeny and comparative genomics of the fungal order Sordariales.</title>
        <authorList>
            <person name="Hensen N."/>
            <person name="Bonometti L."/>
            <person name="Westerberg I."/>
            <person name="Brannstrom I.O."/>
            <person name="Guillou S."/>
            <person name="Cros-Aarteil S."/>
            <person name="Calhoun S."/>
            <person name="Haridas S."/>
            <person name="Kuo A."/>
            <person name="Mondo S."/>
            <person name="Pangilinan J."/>
            <person name="Riley R."/>
            <person name="LaButti K."/>
            <person name="Andreopoulos B."/>
            <person name="Lipzen A."/>
            <person name="Chen C."/>
            <person name="Yan M."/>
            <person name="Daum C."/>
            <person name="Ng V."/>
            <person name="Clum A."/>
            <person name="Steindorff A."/>
            <person name="Ohm R.A."/>
            <person name="Martin F."/>
            <person name="Silar P."/>
            <person name="Natvig D.O."/>
            <person name="Lalanne C."/>
            <person name="Gautier V."/>
            <person name="Ament-Velasquez S.L."/>
            <person name="Kruys A."/>
            <person name="Hutchinson M.I."/>
            <person name="Powell A.J."/>
            <person name="Barry K."/>
            <person name="Miller A.N."/>
            <person name="Grigoriev I.V."/>
            <person name="Debuchy R."/>
            <person name="Gladieux P."/>
            <person name="Hiltunen Thoren M."/>
            <person name="Johannesson H."/>
        </authorList>
    </citation>
    <scope>NUCLEOTIDE SEQUENCE</scope>
    <source>
        <strain evidence="3">CBS 955.72</strain>
    </source>
</reference>
<evidence type="ECO:0000256" key="1">
    <source>
        <dbReference type="SAM" id="MobiDB-lite"/>
    </source>
</evidence>
<gene>
    <name evidence="3" type="ORF">B0T25DRAFT_530768</name>
</gene>
<feature type="transmembrane region" description="Helical" evidence="2">
    <location>
        <begin position="84"/>
        <end position="101"/>
    </location>
</feature>
<protein>
    <submittedName>
        <fullName evidence="3">Uncharacterized protein</fullName>
    </submittedName>
</protein>
<feature type="region of interest" description="Disordered" evidence="1">
    <location>
        <begin position="521"/>
        <end position="542"/>
    </location>
</feature>
<keyword evidence="4" id="KW-1185">Reference proteome</keyword>
<feature type="transmembrane region" description="Helical" evidence="2">
    <location>
        <begin position="23"/>
        <end position="45"/>
    </location>
</feature>
<sequence length="542" mass="60319">MFGETIFKGAGVVLDSDAAAVRVWLRVYFTVALIIIALIGSKICVYRPQLQLLRDGRVPILQTTGWLSAVDAVRTMWLTRSNPLGMMGFVMILAGVVMTLSDLATSGLVASVGLPGRCAVNTSDIFYVIPTSPSIKINIATTPAAAQALDIRRQHETNMRNKGVPGIYRIIDNDERFQASEEDIFGSWKCEKEDIPDIPVYPAKFTAENVTMDLFGKGLIYSDYNNSVVSWYYLMSGYEKDVVIYSQNDTATPDTKGEIERPPWHLKIALQPGAREGEDIHLSIYHCALDAPAINWIYTSTHDAFTQLYPWALAVVTHRYDQNGTSSLLNADPIPVFEEMLNSMFISMGSMHGEGNLRPDQSHITEDLTKGCLVPKSHIPWPVMLLFILVGMVLCWFTCYVFLLMHQLRREQARAGALSGSPQTFESPVGFMPWLKHAVHKDGANFDHIQTRTLSNWHLKYGRDGKALLAETNPTIPREAGSSSRAGTTVQVIQLDFEKGSPVKFEKDVMVDIERITTAGESVTSHGDNTETARFLLSPRRP</sequence>
<feature type="transmembrane region" description="Helical" evidence="2">
    <location>
        <begin position="379"/>
        <end position="404"/>
    </location>
</feature>
<dbReference type="AlphaFoldDB" id="A0AAJ0HXJ9"/>